<dbReference type="EMBL" id="CP021422">
    <property type="protein sequence ID" value="ASB39367.1"/>
    <property type="molecule type" value="Genomic_DNA"/>
</dbReference>
<keyword evidence="5 8" id="KW-1133">Transmembrane helix</keyword>
<dbReference type="GO" id="GO:0034040">
    <property type="term" value="F:ATPase-coupled lipid transmembrane transporter activity"/>
    <property type="evidence" value="ECO:0007669"/>
    <property type="project" value="TreeGrafter"/>
</dbReference>
<evidence type="ECO:0000313" key="13">
    <source>
        <dbReference type="Proteomes" id="UP000196710"/>
    </source>
</evidence>
<dbReference type="InterPro" id="IPR003439">
    <property type="entry name" value="ABC_transporter-like_ATP-bd"/>
</dbReference>
<dbReference type="Pfam" id="PF00664">
    <property type="entry name" value="ABC_membrane"/>
    <property type="match status" value="1"/>
</dbReference>
<keyword evidence="4 12" id="KW-0067">ATP-binding</keyword>
<dbReference type="PANTHER" id="PTHR24221:SF654">
    <property type="entry name" value="ATP-BINDING CASSETTE SUB-FAMILY B MEMBER 6"/>
    <property type="match status" value="1"/>
</dbReference>
<feature type="transmembrane region" description="Helical" evidence="8">
    <location>
        <begin position="137"/>
        <end position="160"/>
    </location>
</feature>
<evidence type="ECO:0000256" key="8">
    <source>
        <dbReference type="SAM" id="Phobius"/>
    </source>
</evidence>
<organism evidence="12 14">
    <name type="scientific">Acutalibacter muris</name>
    <dbReference type="NCBI Taxonomy" id="1796620"/>
    <lineage>
        <taxon>Bacteria</taxon>
        <taxon>Bacillati</taxon>
        <taxon>Bacillota</taxon>
        <taxon>Clostridia</taxon>
        <taxon>Eubacteriales</taxon>
        <taxon>Acutalibacteraceae</taxon>
        <taxon>Acutalibacter</taxon>
    </lineage>
</organism>
<feature type="transmembrane region" description="Helical" evidence="8">
    <location>
        <begin position="166"/>
        <end position="184"/>
    </location>
</feature>
<sequence>MERIDLIYAGDNILCMEKTECCRIRFLFSVFLLLATALLSIISPILMGNYIEALTKKTDSANIVTCVIILTISWLIGVVLTYVTSVNSTHLKTRLTYSISLHLLNHTEHLPYSKLIEHNPVYLTSRIQNDSNTITSFFLDGFIGMIVQALLCITVLIFLFNSSRPIFWLVMITLPIYFLIYKNFSQRIESSSKKVIEQRDKFFGEMNHQLRNIHTIKANVWYTILFSLLKGEFEIFYKSIIKNTKIGSRYSSLTQLIQIAFNVIIFLVCGFSVQKDVMSLGNFIAVNSLLSILLSSFTDIMGCGKDYAVALAAFSRIVGLESTAEERIGSLKMDAIHEVSFEKVSFSHSEQGENLINQVSVKFKKGEIYQIIGCNGSGKTTLIDIMLGLHPASGKIYYNKMSTENLDMPYIRKNLISTVEQEPPLVFRELLQNISAEKFGSDYLMHEIDSMGMSEFLGSSEFLSNHKSTSVVHNISGGEKQKIAILRALLKRPQLLILDEPASALDVQSCKQLKGLLQREKSDRITILIDHQSAFTDIIDVAYLLQDGHLLRCDKNENPHVPFPKKQTQKRSRKPNEPKVLNQPAQSGKQNAREPATPKQSGDANDYKKPQCTQKCRPESEPGKQNAEGEGARLLSN</sequence>
<dbReference type="InterPro" id="IPR027417">
    <property type="entry name" value="P-loop_NTPase"/>
</dbReference>
<keyword evidence="3" id="KW-0547">Nucleotide-binding</keyword>
<dbReference type="PROSITE" id="PS50893">
    <property type="entry name" value="ABC_TRANSPORTER_2"/>
    <property type="match status" value="1"/>
</dbReference>
<evidence type="ECO:0000256" key="5">
    <source>
        <dbReference type="ARBA" id="ARBA00022989"/>
    </source>
</evidence>
<dbReference type="GO" id="GO:0005886">
    <property type="term" value="C:plasma membrane"/>
    <property type="evidence" value="ECO:0007669"/>
    <property type="project" value="UniProtKB-SubCell"/>
</dbReference>
<dbReference type="Proteomes" id="UP000596035">
    <property type="component" value="Chromosome"/>
</dbReference>
<dbReference type="KEGG" id="amur:ADH66_01050"/>
<dbReference type="InterPro" id="IPR011527">
    <property type="entry name" value="ABC1_TM_dom"/>
</dbReference>
<dbReference type="Proteomes" id="UP000196710">
    <property type="component" value="Chromosome"/>
</dbReference>
<dbReference type="PROSITE" id="PS00211">
    <property type="entry name" value="ABC_TRANSPORTER_1"/>
    <property type="match status" value="1"/>
</dbReference>
<dbReference type="Pfam" id="PF00005">
    <property type="entry name" value="ABC_tran"/>
    <property type="match status" value="1"/>
</dbReference>
<dbReference type="CDD" id="cd07346">
    <property type="entry name" value="ABC_6TM_exporters"/>
    <property type="match status" value="1"/>
</dbReference>
<dbReference type="InterPro" id="IPR036640">
    <property type="entry name" value="ABC1_TM_sf"/>
</dbReference>
<reference evidence="12 14" key="3">
    <citation type="submission" date="2020-11" db="EMBL/GenBank/DDBJ databases">
        <title>Closed and high quality bacterial genomes of the OMM12 community.</title>
        <authorList>
            <person name="Marbouty M."/>
            <person name="Lamy-Besnier Q."/>
            <person name="Debarbieux L."/>
            <person name="Koszul R."/>
        </authorList>
    </citation>
    <scope>NUCLEOTIDE SEQUENCE [LARGE SCALE GENOMIC DNA]</scope>
    <source>
        <strain evidence="12 14">KB18</strain>
    </source>
</reference>
<reference evidence="11" key="1">
    <citation type="journal article" date="2017" name="Genome Announc.">
        <title>High-Quality Whole-Genome Sequences of the Oligo-Mouse-Microbiota Bacterial Community.</title>
        <authorList>
            <person name="Garzetti D."/>
            <person name="Brugiroux S."/>
            <person name="Bunk B."/>
            <person name="Pukall R."/>
            <person name="McCoy K.D."/>
            <person name="Macpherson A.J."/>
            <person name="Stecher B."/>
        </authorList>
    </citation>
    <scope>NUCLEOTIDE SEQUENCE</scope>
    <source>
        <strain evidence="11">KB18</strain>
    </source>
</reference>
<dbReference type="GO" id="GO:0140359">
    <property type="term" value="F:ABC-type transporter activity"/>
    <property type="evidence" value="ECO:0007669"/>
    <property type="project" value="InterPro"/>
</dbReference>
<feature type="domain" description="ABC transporter" evidence="9">
    <location>
        <begin position="339"/>
        <end position="572"/>
    </location>
</feature>
<keyword evidence="2 8" id="KW-0812">Transmembrane</keyword>
<keyword evidence="13" id="KW-1185">Reference proteome</keyword>
<evidence type="ECO:0000259" key="10">
    <source>
        <dbReference type="PROSITE" id="PS50929"/>
    </source>
</evidence>
<dbReference type="InterPro" id="IPR003593">
    <property type="entry name" value="AAA+_ATPase"/>
</dbReference>
<dbReference type="SUPFAM" id="SSF90123">
    <property type="entry name" value="ABC transporter transmembrane region"/>
    <property type="match status" value="1"/>
</dbReference>
<name>A0A1Z2XLQ0_9FIRM</name>
<dbReference type="EMBL" id="CP065321">
    <property type="protein sequence ID" value="QQR28656.1"/>
    <property type="molecule type" value="Genomic_DNA"/>
</dbReference>
<reference evidence="13" key="2">
    <citation type="submission" date="2017-05" db="EMBL/GenBank/DDBJ databases">
        <title>Improved OligoMM genomes.</title>
        <authorList>
            <person name="Garzetti D."/>
        </authorList>
    </citation>
    <scope>NUCLEOTIDE SEQUENCE [LARGE SCALE GENOMIC DNA]</scope>
    <source>
        <strain evidence="13">KB18</strain>
    </source>
</reference>
<dbReference type="Gene3D" id="1.20.1560.10">
    <property type="entry name" value="ABC transporter type 1, transmembrane domain"/>
    <property type="match status" value="1"/>
</dbReference>
<evidence type="ECO:0000256" key="7">
    <source>
        <dbReference type="SAM" id="MobiDB-lite"/>
    </source>
</evidence>
<dbReference type="GO" id="GO:0016887">
    <property type="term" value="F:ATP hydrolysis activity"/>
    <property type="evidence" value="ECO:0007669"/>
    <property type="project" value="InterPro"/>
</dbReference>
<dbReference type="PANTHER" id="PTHR24221">
    <property type="entry name" value="ATP-BINDING CASSETTE SUB-FAMILY B"/>
    <property type="match status" value="1"/>
</dbReference>
<evidence type="ECO:0000313" key="12">
    <source>
        <dbReference type="EMBL" id="QQR28656.1"/>
    </source>
</evidence>
<evidence type="ECO:0000256" key="1">
    <source>
        <dbReference type="ARBA" id="ARBA00004651"/>
    </source>
</evidence>
<evidence type="ECO:0000256" key="2">
    <source>
        <dbReference type="ARBA" id="ARBA00022692"/>
    </source>
</evidence>
<evidence type="ECO:0000259" key="9">
    <source>
        <dbReference type="PROSITE" id="PS50893"/>
    </source>
</evidence>
<feature type="transmembrane region" description="Helical" evidence="8">
    <location>
        <begin position="253"/>
        <end position="273"/>
    </location>
</feature>
<evidence type="ECO:0000313" key="11">
    <source>
        <dbReference type="EMBL" id="ASB39367.1"/>
    </source>
</evidence>
<dbReference type="CDD" id="cd03228">
    <property type="entry name" value="ABCC_MRP_Like"/>
    <property type="match status" value="1"/>
</dbReference>
<accession>A0A1Z2XLQ0</accession>
<evidence type="ECO:0000256" key="6">
    <source>
        <dbReference type="ARBA" id="ARBA00023136"/>
    </source>
</evidence>
<dbReference type="InterPro" id="IPR039421">
    <property type="entry name" value="Type_1_exporter"/>
</dbReference>
<dbReference type="Gene3D" id="3.40.50.300">
    <property type="entry name" value="P-loop containing nucleotide triphosphate hydrolases"/>
    <property type="match status" value="1"/>
</dbReference>
<feature type="domain" description="ABC transmembrane type-1" evidence="10">
    <location>
        <begin position="27"/>
        <end position="302"/>
    </location>
</feature>
<feature type="transmembrane region" description="Helical" evidence="8">
    <location>
        <begin position="26"/>
        <end position="48"/>
    </location>
</feature>
<dbReference type="GO" id="GO:0005524">
    <property type="term" value="F:ATP binding"/>
    <property type="evidence" value="ECO:0007669"/>
    <property type="project" value="UniProtKB-KW"/>
</dbReference>
<feature type="transmembrane region" description="Helical" evidence="8">
    <location>
        <begin position="60"/>
        <end position="84"/>
    </location>
</feature>
<dbReference type="PROSITE" id="PS50929">
    <property type="entry name" value="ABC_TM1F"/>
    <property type="match status" value="1"/>
</dbReference>
<protein>
    <submittedName>
        <fullName evidence="12">ABC transporter ATP-binding protein</fullName>
    </submittedName>
</protein>
<feature type="transmembrane region" description="Helical" evidence="8">
    <location>
        <begin position="279"/>
        <end position="297"/>
    </location>
</feature>
<dbReference type="SMART" id="SM00382">
    <property type="entry name" value="AAA"/>
    <property type="match status" value="1"/>
</dbReference>
<proteinExistence type="predicted"/>
<dbReference type="AlphaFoldDB" id="A0A1Z2XLQ0"/>
<comment type="subcellular location">
    <subcellularLocation>
        <location evidence="1">Cell membrane</location>
        <topology evidence="1">Multi-pass membrane protein</topology>
    </subcellularLocation>
</comment>
<evidence type="ECO:0000256" key="4">
    <source>
        <dbReference type="ARBA" id="ARBA00022840"/>
    </source>
</evidence>
<dbReference type="SUPFAM" id="SSF52540">
    <property type="entry name" value="P-loop containing nucleoside triphosphate hydrolases"/>
    <property type="match status" value="1"/>
</dbReference>
<evidence type="ECO:0000313" key="14">
    <source>
        <dbReference type="Proteomes" id="UP000596035"/>
    </source>
</evidence>
<dbReference type="InterPro" id="IPR017871">
    <property type="entry name" value="ABC_transporter-like_CS"/>
</dbReference>
<feature type="region of interest" description="Disordered" evidence="7">
    <location>
        <begin position="555"/>
        <end position="637"/>
    </location>
</feature>
<gene>
    <name evidence="11" type="ORF">ADH66_01050</name>
    <name evidence="12" type="ORF">I5Q82_11035</name>
</gene>
<keyword evidence="6 8" id="KW-0472">Membrane</keyword>
<evidence type="ECO:0000256" key="3">
    <source>
        <dbReference type="ARBA" id="ARBA00022741"/>
    </source>
</evidence>